<keyword evidence="13" id="KW-1185">Reference proteome</keyword>
<evidence type="ECO:0000259" key="11">
    <source>
        <dbReference type="PROSITE" id="PS51144"/>
    </source>
</evidence>
<dbReference type="InterPro" id="IPR023561">
    <property type="entry name" value="Carbonic_anhydrase_a-class"/>
</dbReference>
<dbReference type="RefSeq" id="WP_233051892.1">
    <property type="nucleotide sequence ID" value="NZ_JAIMJA010000004.1"/>
</dbReference>
<organism evidence="12 13">
    <name type="scientific">Motilimonas cestriensis</name>
    <dbReference type="NCBI Taxonomy" id="2742685"/>
    <lineage>
        <taxon>Bacteria</taxon>
        <taxon>Pseudomonadati</taxon>
        <taxon>Pseudomonadota</taxon>
        <taxon>Gammaproteobacteria</taxon>
        <taxon>Alteromonadales</taxon>
        <taxon>Alteromonadales genera incertae sedis</taxon>
        <taxon>Motilimonas</taxon>
    </lineage>
</organism>
<dbReference type="PROSITE" id="PS00162">
    <property type="entry name" value="ALPHA_CA_1"/>
    <property type="match status" value="1"/>
</dbReference>
<dbReference type="SMART" id="SM01057">
    <property type="entry name" value="Carb_anhydrase"/>
    <property type="match status" value="1"/>
</dbReference>
<evidence type="ECO:0000256" key="3">
    <source>
        <dbReference type="ARBA" id="ARBA00010718"/>
    </source>
</evidence>
<evidence type="ECO:0000256" key="7">
    <source>
        <dbReference type="ARBA" id="ARBA00022833"/>
    </source>
</evidence>
<keyword evidence="7 10" id="KW-0862">Zinc</keyword>
<keyword evidence="8 10" id="KW-0456">Lyase</keyword>
<protein>
    <recommendedName>
        <fullName evidence="5 10">Carbonic anhydrase</fullName>
        <ecNumber evidence="4 10">4.2.1.1</ecNumber>
    </recommendedName>
</protein>
<comment type="similarity">
    <text evidence="3 10">Belongs to the alpha-carbonic anhydrase family.</text>
</comment>
<evidence type="ECO:0000256" key="2">
    <source>
        <dbReference type="ARBA" id="ARBA00002904"/>
    </source>
</evidence>
<name>A0ABS8W5U6_9GAMM</name>
<comment type="cofactor">
    <cofactor evidence="1 10">
        <name>Zn(2+)</name>
        <dbReference type="ChEBI" id="CHEBI:29105"/>
    </cofactor>
</comment>
<dbReference type="InterPro" id="IPR036398">
    <property type="entry name" value="CA_dom_sf"/>
</dbReference>
<dbReference type="InterPro" id="IPR041891">
    <property type="entry name" value="Alpha_CA_prokaryot-like"/>
</dbReference>
<dbReference type="Pfam" id="PF00194">
    <property type="entry name" value="Carb_anhydrase"/>
    <property type="match status" value="1"/>
</dbReference>
<dbReference type="PANTHER" id="PTHR18952:SF265">
    <property type="entry name" value="CARBONIC ANHYDRASE"/>
    <property type="match status" value="1"/>
</dbReference>
<dbReference type="SUPFAM" id="SSF51069">
    <property type="entry name" value="Carbonic anhydrase"/>
    <property type="match status" value="1"/>
</dbReference>
<keyword evidence="6 10" id="KW-0479">Metal-binding</keyword>
<comment type="catalytic activity">
    <reaction evidence="9 10">
        <text>hydrogencarbonate + H(+) = CO2 + H2O</text>
        <dbReference type="Rhea" id="RHEA:10748"/>
        <dbReference type="ChEBI" id="CHEBI:15377"/>
        <dbReference type="ChEBI" id="CHEBI:15378"/>
        <dbReference type="ChEBI" id="CHEBI:16526"/>
        <dbReference type="ChEBI" id="CHEBI:17544"/>
        <dbReference type="EC" id="4.2.1.1"/>
    </reaction>
</comment>
<comment type="function">
    <text evidence="2 10">Reversible hydration of carbon dioxide.</text>
</comment>
<dbReference type="InterPro" id="IPR001148">
    <property type="entry name" value="CA_dom"/>
</dbReference>
<dbReference type="InterPro" id="IPR018338">
    <property type="entry name" value="Carbonic_anhydrase_a-class_CS"/>
</dbReference>
<dbReference type="CDD" id="cd03124">
    <property type="entry name" value="alpha_CA_prokaryotic_like"/>
    <property type="match status" value="1"/>
</dbReference>
<evidence type="ECO:0000313" key="13">
    <source>
        <dbReference type="Proteomes" id="UP001201273"/>
    </source>
</evidence>
<proteinExistence type="inferred from homology"/>
<accession>A0ABS8W5U6</accession>
<evidence type="ECO:0000256" key="6">
    <source>
        <dbReference type="ARBA" id="ARBA00022723"/>
    </source>
</evidence>
<gene>
    <name evidence="12" type="ORF">K6Y31_05915</name>
</gene>
<dbReference type="Gene3D" id="3.10.200.10">
    <property type="entry name" value="Alpha carbonic anhydrase"/>
    <property type="match status" value="1"/>
</dbReference>
<reference evidence="12 13" key="1">
    <citation type="journal article" date="2022" name="Environ. Microbiol. Rep.">
        <title>Eco-phylogenetic analyses reveal divergent evolution of vitamin B12 metabolism in the marine bacterial family 'Psychromonadaceae'.</title>
        <authorList>
            <person name="Jin X."/>
            <person name="Yang Y."/>
            <person name="Cao H."/>
            <person name="Gao B."/>
            <person name="Zhao Z."/>
        </authorList>
    </citation>
    <scope>NUCLEOTIDE SEQUENCE [LARGE SCALE GENOMIC DNA]</scope>
    <source>
        <strain evidence="12 13">MKS20</strain>
    </source>
</reference>
<dbReference type="EC" id="4.2.1.1" evidence="4 10"/>
<evidence type="ECO:0000256" key="5">
    <source>
        <dbReference type="ARBA" id="ARBA00014628"/>
    </source>
</evidence>
<sequence length="265" mass="29523">MNKVFWFAAIVLLIDIIDVALSDAPAPVTQNHPQSSSLQHQSAHSWGYVGNTGPEHWGDIATICETGKQQSPIDIVHAQPTQLEAIEWDYEPKFQNIINNGHTVQVNLQPGSEIEVNDTDYQLKQFHFHTPSENRLNGRSYPLEAHFVHADKKGNLAVVGVFFEHGRANAALAALWEKMPAQVGTKQSLNKINFELNELLPKNKNYYSFTGSLTTPPCSEGVQWLVMQQAIKASPEQIAAFKAVLPSHNNRPIQAQNQRTISVSK</sequence>
<evidence type="ECO:0000313" key="12">
    <source>
        <dbReference type="EMBL" id="MCE2594346.1"/>
    </source>
</evidence>
<evidence type="ECO:0000256" key="9">
    <source>
        <dbReference type="ARBA" id="ARBA00048348"/>
    </source>
</evidence>
<dbReference type="Proteomes" id="UP001201273">
    <property type="component" value="Unassembled WGS sequence"/>
</dbReference>
<evidence type="ECO:0000256" key="10">
    <source>
        <dbReference type="RuleBase" id="RU367011"/>
    </source>
</evidence>
<dbReference type="EMBL" id="JAIMJA010000004">
    <property type="protein sequence ID" value="MCE2594346.1"/>
    <property type="molecule type" value="Genomic_DNA"/>
</dbReference>
<comment type="caution">
    <text evidence="12">The sequence shown here is derived from an EMBL/GenBank/DDBJ whole genome shotgun (WGS) entry which is preliminary data.</text>
</comment>
<feature type="domain" description="Alpha-carbonic anhydrase" evidence="11">
    <location>
        <begin position="44"/>
        <end position="265"/>
    </location>
</feature>
<dbReference type="PROSITE" id="PS51144">
    <property type="entry name" value="ALPHA_CA_2"/>
    <property type="match status" value="1"/>
</dbReference>
<evidence type="ECO:0000256" key="1">
    <source>
        <dbReference type="ARBA" id="ARBA00001947"/>
    </source>
</evidence>
<evidence type="ECO:0000256" key="4">
    <source>
        <dbReference type="ARBA" id="ARBA00012925"/>
    </source>
</evidence>
<dbReference type="PANTHER" id="PTHR18952">
    <property type="entry name" value="CARBONIC ANHYDRASE"/>
    <property type="match status" value="1"/>
</dbReference>
<evidence type="ECO:0000256" key="8">
    <source>
        <dbReference type="ARBA" id="ARBA00023239"/>
    </source>
</evidence>